<dbReference type="RefSeq" id="WP_124026567.1">
    <property type="nucleotide sequence ID" value="NZ_JBHRSN010000005.1"/>
</dbReference>
<protein>
    <submittedName>
        <fullName evidence="2">Uncharacterized protein</fullName>
    </submittedName>
</protein>
<dbReference type="Proteomes" id="UP000275281">
    <property type="component" value="Unassembled WGS sequence"/>
</dbReference>
<dbReference type="AlphaFoldDB" id="A0A3N5Y5T9"/>
<evidence type="ECO:0000313" key="3">
    <source>
        <dbReference type="Proteomes" id="UP000275281"/>
    </source>
</evidence>
<evidence type="ECO:0000313" key="2">
    <source>
        <dbReference type="EMBL" id="RPJ68566.1"/>
    </source>
</evidence>
<comment type="caution">
    <text evidence="2">The sequence shown here is derived from an EMBL/GenBank/DDBJ whole genome shotgun (WGS) entry which is preliminary data.</text>
</comment>
<keyword evidence="3" id="KW-1185">Reference proteome</keyword>
<sequence>MKKRFYVYAFFFSLCGIGFFWLFMSQSGPESEDTLQMQVFPSIYSVEEKLKRGKSVSATLVDEDNRHFMLKEWFPEYDIVIKKIKDGQPIEAMWSGSSGTVYQLFFEDGHKIMFSDAVSAEGESNRFVAIFWLILGALVVIWALRKAR</sequence>
<feature type="transmembrane region" description="Helical" evidence="1">
    <location>
        <begin position="127"/>
        <end position="144"/>
    </location>
</feature>
<proteinExistence type="predicted"/>
<reference evidence="2 3" key="1">
    <citation type="submission" date="2018-11" db="EMBL/GenBank/DDBJ databases">
        <authorList>
            <person name="Ye M.-Q."/>
            <person name="Du Z.-J."/>
        </authorList>
    </citation>
    <scope>NUCLEOTIDE SEQUENCE [LARGE SCALE GENOMIC DNA]</scope>
    <source>
        <strain evidence="2 3">U0105</strain>
    </source>
</reference>
<accession>A0A3N5Y5T9</accession>
<gene>
    <name evidence="2" type="ORF">DRW07_03955</name>
</gene>
<keyword evidence="1" id="KW-0472">Membrane</keyword>
<keyword evidence="1" id="KW-0812">Transmembrane</keyword>
<keyword evidence="1" id="KW-1133">Transmembrane helix</keyword>
<dbReference type="EMBL" id="RPOK01000001">
    <property type="protein sequence ID" value="RPJ68566.1"/>
    <property type="molecule type" value="Genomic_DNA"/>
</dbReference>
<name>A0A3N5Y5T9_9ALTE</name>
<feature type="transmembrane region" description="Helical" evidence="1">
    <location>
        <begin position="5"/>
        <end position="24"/>
    </location>
</feature>
<evidence type="ECO:0000256" key="1">
    <source>
        <dbReference type="SAM" id="Phobius"/>
    </source>
</evidence>
<organism evidence="2 3">
    <name type="scientific">Alteromonas sediminis</name>
    <dbReference type="NCBI Taxonomy" id="2259342"/>
    <lineage>
        <taxon>Bacteria</taxon>
        <taxon>Pseudomonadati</taxon>
        <taxon>Pseudomonadota</taxon>
        <taxon>Gammaproteobacteria</taxon>
        <taxon>Alteromonadales</taxon>
        <taxon>Alteromonadaceae</taxon>
        <taxon>Alteromonas/Salinimonas group</taxon>
        <taxon>Alteromonas</taxon>
    </lineage>
</organism>